<sequence>MKTWMTAAAATAACLGLAGCGGGSGDAPAPPPPPPPPVVTAVPDSAIASPTALVSYLGAQAAADETSEALTLPAGEAATSETDEPLSVAP</sequence>
<evidence type="ECO:0000313" key="3">
    <source>
        <dbReference type="EMBL" id="MCE4556220.1"/>
    </source>
</evidence>
<protein>
    <submittedName>
        <fullName evidence="3">Uncharacterized protein</fullName>
    </submittedName>
</protein>
<dbReference type="RefSeq" id="WP_233373269.1">
    <property type="nucleotide sequence ID" value="NZ_JAJTWU010000007.1"/>
</dbReference>
<comment type="caution">
    <text evidence="3">The sequence shown here is derived from an EMBL/GenBank/DDBJ whole genome shotgun (WGS) entry which is preliminary data.</text>
</comment>
<keyword evidence="4" id="KW-1185">Reference proteome</keyword>
<dbReference type="EMBL" id="JAJTWU010000007">
    <property type="protein sequence ID" value="MCE4556220.1"/>
    <property type="molecule type" value="Genomic_DNA"/>
</dbReference>
<proteinExistence type="predicted"/>
<dbReference type="PROSITE" id="PS51257">
    <property type="entry name" value="PROKAR_LIPOPROTEIN"/>
    <property type="match status" value="1"/>
</dbReference>
<reference evidence="3 4" key="1">
    <citation type="submission" date="2021-12" db="EMBL/GenBank/DDBJ databases">
        <title>Genome seq of P8.</title>
        <authorList>
            <person name="Seo T."/>
        </authorList>
    </citation>
    <scope>NUCLEOTIDE SEQUENCE [LARGE SCALE GENOMIC DNA]</scope>
    <source>
        <strain evidence="3 4">P8</strain>
    </source>
</reference>
<organism evidence="3 4">
    <name type="scientific">Pelomonas cellulosilytica</name>
    <dbReference type="NCBI Taxonomy" id="2906762"/>
    <lineage>
        <taxon>Bacteria</taxon>
        <taxon>Pseudomonadati</taxon>
        <taxon>Pseudomonadota</taxon>
        <taxon>Betaproteobacteria</taxon>
        <taxon>Burkholderiales</taxon>
        <taxon>Sphaerotilaceae</taxon>
        <taxon>Roseateles</taxon>
    </lineage>
</organism>
<feature type="signal peptide" evidence="2">
    <location>
        <begin position="1"/>
        <end position="29"/>
    </location>
</feature>
<dbReference type="Proteomes" id="UP001200741">
    <property type="component" value="Unassembled WGS sequence"/>
</dbReference>
<evidence type="ECO:0000256" key="1">
    <source>
        <dbReference type="SAM" id="MobiDB-lite"/>
    </source>
</evidence>
<feature type="region of interest" description="Disordered" evidence="1">
    <location>
        <begin position="64"/>
        <end position="90"/>
    </location>
</feature>
<keyword evidence="2" id="KW-0732">Signal</keyword>
<accession>A0ABS8XWY7</accession>
<name>A0ABS8XWY7_9BURK</name>
<gene>
    <name evidence="3" type="ORF">LXT13_17630</name>
</gene>
<feature type="chain" id="PRO_5047331633" evidence="2">
    <location>
        <begin position="30"/>
        <end position="90"/>
    </location>
</feature>
<evidence type="ECO:0000256" key="2">
    <source>
        <dbReference type="SAM" id="SignalP"/>
    </source>
</evidence>
<evidence type="ECO:0000313" key="4">
    <source>
        <dbReference type="Proteomes" id="UP001200741"/>
    </source>
</evidence>